<dbReference type="PANTHER" id="PTHR34657">
    <property type="entry name" value="EMBRYO SAC DEVELOPMENT ARREST 6"/>
    <property type="match status" value="1"/>
</dbReference>
<protein>
    <submittedName>
        <fullName evidence="2">Uncharacterized protein</fullName>
    </submittedName>
</protein>
<organism evidence="2">
    <name type="scientific">Ensete ventricosum</name>
    <name type="common">Abyssinian banana</name>
    <name type="synonym">Musa ensete</name>
    <dbReference type="NCBI Taxonomy" id="4639"/>
    <lineage>
        <taxon>Eukaryota</taxon>
        <taxon>Viridiplantae</taxon>
        <taxon>Streptophyta</taxon>
        <taxon>Embryophyta</taxon>
        <taxon>Tracheophyta</taxon>
        <taxon>Spermatophyta</taxon>
        <taxon>Magnoliopsida</taxon>
        <taxon>Liliopsida</taxon>
        <taxon>Zingiberales</taxon>
        <taxon>Musaceae</taxon>
        <taxon>Ensete</taxon>
    </lineage>
</organism>
<name>A0A445ML95_ENSVE</name>
<evidence type="ECO:0000256" key="1">
    <source>
        <dbReference type="SAM" id="MobiDB-lite"/>
    </source>
</evidence>
<feature type="region of interest" description="Disordered" evidence="1">
    <location>
        <begin position="1"/>
        <end position="49"/>
    </location>
</feature>
<evidence type="ECO:0000313" key="2">
    <source>
        <dbReference type="EMBL" id="RZR74978.1"/>
    </source>
</evidence>
<proteinExistence type="predicted"/>
<feature type="region of interest" description="Disordered" evidence="1">
    <location>
        <begin position="70"/>
        <end position="94"/>
    </location>
</feature>
<dbReference type="Proteomes" id="UP000290560">
    <property type="component" value="Unassembled WGS sequence"/>
</dbReference>
<accession>A0A445ML95</accession>
<sequence>MSSHARPAEPLGVSRKRKDRESPPDLPRAHPASKAEPGKEPTSARWPTSKEGNLLLAGYLANEFLTKGTLFGKKLGPGRADPGKRPLEPDSADPAGTYAEVSYLLMRGGAQIPGVVNPTELARWLQM</sequence>
<dbReference type="EMBL" id="KV876481">
    <property type="protein sequence ID" value="RZR74978.1"/>
    <property type="molecule type" value="Genomic_DNA"/>
</dbReference>
<dbReference type="AlphaFoldDB" id="A0A445ML95"/>
<dbReference type="PANTHER" id="PTHR34657:SF4">
    <property type="entry name" value="EMBRYO SAC DEVELOPMENT ARREST 6"/>
    <property type="match status" value="1"/>
</dbReference>
<gene>
    <name evidence="2" type="ORF">BHM03_00046954</name>
</gene>
<reference evidence="2" key="1">
    <citation type="journal article" date="2018" name="Data Brief">
        <title>Genome sequence data from 17 accessions of Ensete ventricosum, a staple food crop for millions in Ethiopia.</title>
        <authorList>
            <person name="Yemataw Z."/>
            <person name="Muzemil S."/>
            <person name="Ambachew D."/>
            <person name="Tripathi L."/>
            <person name="Tesfaye K."/>
            <person name="Chala A."/>
            <person name="Farbos A."/>
            <person name="O'Neill P."/>
            <person name="Moore K."/>
            <person name="Grant M."/>
            <person name="Studholme D.J."/>
        </authorList>
    </citation>
    <scope>NUCLEOTIDE SEQUENCE [LARGE SCALE GENOMIC DNA]</scope>
    <source>
        <tissue evidence="2">Leaf</tissue>
    </source>
</reference>